<gene>
    <name evidence="14" type="primary">gspD</name>
    <name evidence="14" type="ORF">M3P05_12425</name>
</gene>
<evidence type="ECO:0000256" key="4">
    <source>
        <dbReference type="ARBA" id="ARBA00022452"/>
    </source>
</evidence>
<dbReference type="InterPro" id="IPR013356">
    <property type="entry name" value="T2SS_GspD"/>
</dbReference>
<keyword evidence="6" id="KW-0732">Signal</keyword>
<keyword evidence="15" id="KW-1185">Reference proteome</keyword>
<evidence type="ECO:0000259" key="12">
    <source>
        <dbReference type="Pfam" id="PF03958"/>
    </source>
</evidence>
<reference evidence="14 15" key="1">
    <citation type="submission" date="2022-05" db="EMBL/GenBank/DDBJ databases">
        <authorList>
            <person name="Park J.-S."/>
        </authorList>
    </citation>
    <scope>NUCLEOTIDE SEQUENCE [LARGE SCALE GENOMIC DNA]</scope>
    <source>
        <strain evidence="14 15">2012CJ34-2</strain>
    </source>
</reference>
<dbReference type="InterPro" id="IPR049371">
    <property type="entry name" value="GspD-like_N0"/>
</dbReference>
<sequence>MASLLFGVNPVQAKEQPKENALEARINIKNGDLLTFVRWVAKETGKTFIIDPRVKGKITVVSQKSLETEQIYQLFLSVLQVHGYALIDEGGIGKVVPTVIAREGGVSLANPEELQGDKLAVVVRDLANINAQQVIPALRPLLPQSGHLSAMPGGRALIMVGTAQVLAQVNDIVDRLDKTPELALDVIPLKYARVKDVLNTVKEIAQSLTTNTGSQVQYKITVSADERTNSLILAGDSQFREKLKQLIHTLDSSKSGTDNTRVLYLHYQTASQLVPILQSLSGSLKGTEEGAVQQNVEVSIQANDTSNALIVTAPPGLMHTMERVVRQLDLRRVQVLVEAVIVEVSDRDISTLGVQWNTAGTALNGEGWYGGTRNGVANLGSLDSFPGNPVALATGLSLGFYHNGSLRALIRALKTSDNANILSTPSLVTLDNEEAEIVVGQNIPFVTGSSTSSSTDTNNPYQTYERKDVGIKLSVKPRVNRGDAVSLEIYQEISSVGNANGARDIVTNQRSIKTRVLVDDGKTLVLGGLISEEEKIAHDGVPLLSDIPLLGGLFRSKKVEKEKRNLIVFLKPTILRDELSAEQASADRYERIRINSNLPAPTLDDVWTLVTPEEDASDGRNSQSSTQ</sequence>
<evidence type="ECO:0000256" key="9">
    <source>
        <dbReference type="ARBA" id="ARBA00023237"/>
    </source>
</evidence>
<dbReference type="Gene3D" id="3.30.1370.120">
    <property type="match status" value="3"/>
</dbReference>
<evidence type="ECO:0000256" key="10">
    <source>
        <dbReference type="RuleBase" id="RU004004"/>
    </source>
</evidence>
<keyword evidence="5" id="KW-0812">Transmembrane</keyword>
<evidence type="ECO:0000259" key="13">
    <source>
        <dbReference type="Pfam" id="PF21305"/>
    </source>
</evidence>
<dbReference type="RefSeq" id="WP_249700009.1">
    <property type="nucleotide sequence ID" value="NZ_JAMFLX010000016.1"/>
</dbReference>
<name>A0ABT0PHC5_9GAMM</name>
<feature type="domain" description="NolW-like" evidence="12">
    <location>
        <begin position="123"/>
        <end position="180"/>
    </location>
</feature>
<comment type="caution">
    <text evidence="14">The sequence shown here is derived from an EMBL/GenBank/DDBJ whole genome shotgun (WGS) entry which is preliminary data.</text>
</comment>
<dbReference type="PANTHER" id="PTHR30332">
    <property type="entry name" value="PROBABLE GENERAL SECRETION PATHWAY PROTEIN D"/>
    <property type="match status" value="1"/>
</dbReference>
<evidence type="ECO:0000256" key="6">
    <source>
        <dbReference type="ARBA" id="ARBA00022729"/>
    </source>
</evidence>
<dbReference type="InterPro" id="IPR004845">
    <property type="entry name" value="T2SS_GspD_CS"/>
</dbReference>
<dbReference type="PRINTS" id="PR00811">
    <property type="entry name" value="BCTERIALGSPD"/>
</dbReference>
<dbReference type="Pfam" id="PF00263">
    <property type="entry name" value="Secretin"/>
    <property type="match status" value="1"/>
</dbReference>
<evidence type="ECO:0000256" key="5">
    <source>
        <dbReference type="ARBA" id="ARBA00022692"/>
    </source>
</evidence>
<dbReference type="PANTHER" id="PTHR30332:SF24">
    <property type="entry name" value="SECRETIN GSPD-RELATED"/>
    <property type="match status" value="1"/>
</dbReference>
<feature type="domain" description="Type II/III secretion system secretin-like" evidence="11">
    <location>
        <begin position="412"/>
        <end position="576"/>
    </location>
</feature>
<dbReference type="Pfam" id="PF03958">
    <property type="entry name" value="Secretin_N"/>
    <property type="match status" value="3"/>
</dbReference>
<dbReference type="InterPro" id="IPR005644">
    <property type="entry name" value="NolW-like"/>
</dbReference>
<dbReference type="InterPro" id="IPR038591">
    <property type="entry name" value="NolW-like_sf"/>
</dbReference>
<feature type="domain" description="NolW-like" evidence="12">
    <location>
        <begin position="186"/>
        <end position="253"/>
    </location>
</feature>
<evidence type="ECO:0000256" key="2">
    <source>
        <dbReference type="ARBA" id="ARBA00006980"/>
    </source>
</evidence>
<accession>A0ABT0PHC5</accession>
<keyword evidence="9" id="KW-0998">Cell outer membrane</keyword>
<dbReference type="InterPro" id="IPR004846">
    <property type="entry name" value="T2SS/T3SS_dom"/>
</dbReference>
<dbReference type="NCBIfam" id="TIGR02517">
    <property type="entry name" value="type_II_gspD"/>
    <property type="match status" value="1"/>
</dbReference>
<evidence type="ECO:0000313" key="14">
    <source>
        <dbReference type="EMBL" id="MCL6270730.1"/>
    </source>
</evidence>
<evidence type="ECO:0000256" key="1">
    <source>
        <dbReference type="ARBA" id="ARBA00004442"/>
    </source>
</evidence>
<dbReference type="PROSITE" id="PS00875">
    <property type="entry name" value="T2SP_D"/>
    <property type="match status" value="1"/>
</dbReference>
<keyword evidence="7" id="KW-0653">Protein transport</keyword>
<keyword evidence="3 10" id="KW-0813">Transport</keyword>
<proteinExistence type="inferred from homology"/>
<evidence type="ECO:0000256" key="7">
    <source>
        <dbReference type="ARBA" id="ARBA00022927"/>
    </source>
</evidence>
<protein>
    <submittedName>
        <fullName evidence="14">Type II secretion system secretin GspD</fullName>
    </submittedName>
</protein>
<comment type="subcellular location">
    <subcellularLocation>
        <location evidence="1 10">Cell outer membrane</location>
    </subcellularLocation>
</comment>
<feature type="domain" description="NolW-like" evidence="12">
    <location>
        <begin position="260"/>
        <end position="332"/>
    </location>
</feature>
<organism evidence="14 15">
    <name type="scientific">Parendozoicomonas callyspongiae</name>
    <dbReference type="NCBI Taxonomy" id="2942213"/>
    <lineage>
        <taxon>Bacteria</taxon>
        <taxon>Pseudomonadati</taxon>
        <taxon>Pseudomonadota</taxon>
        <taxon>Gammaproteobacteria</taxon>
        <taxon>Oceanospirillales</taxon>
        <taxon>Endozoicomonadaceae</taxon>
        <taxon>Parendozoicomonas</taxon>
    </lineage>
</organism>
<evidence type="ECO:0000259" key="11">
    <source>
        <dbReference type="Pfam" id="PF00263"/>
    </source>
</evidence>
<evidence type="ECO:0000256" key="3">
    <source>
        <dbReference type="ARBA" id="ARBA00022448"/>
    </source>
</evidence>
<keyword evidence="8" id="KW-0472">Membrane</keyword>
<dbReference type="EMBL" id="JAMFLX010000016">
    <property type="protein sequence ID" value="MCL6270730.1"/>
    <property type="molecule type" value="Genomic_DNA"/>
</dbReference>
<dbReference type="Proteomes" id="UP001203338">
    <property type="component" value="Unassembled WGS sequence"/>
</dbReference>
<dbReference type="InterPro" id="IPR001775">
    <property type="entry name" value="GspD/PilQ"/>
</dbReference>
<dbReference type="InterPro" id="IPR050810">
    <property type="entry name" value="Bact_Secretion_Sys_Channel"/>
</dbReference>
<evidence type="ECO:0000313" key="15">
    <source>
        <dbReference type="Proteomes" id="UP001203338"/>
    </source>
</evidence>
<comment type="similarity">
    <text evidence="2">Belongs to the bacterial secretin family. GSP D subfamily.</text>
</comment>
<feature type="domain" description="GspD-like N0" evidence="13">
    <location>
        <begin position="26"/>
        <end position="95"/>
    </location>
</feature>
<keyword evidence="4" id="KW-1134">Transmembrane beta strand</keyword>
<dbReference type="Pfam" id="PF21305">
    <property type="entry name" value="type_II_gspD_N0"/>
    <property type="match status" value="1"/>
</dbReference>
<evidence type="ECO:0000256" key="8">
    <source>
        <dbReference type="ARBA" id="ARBA00023136"/>
    </source>
</evidence>